<evidence type="ECO:0000256" key="7">
    <source>
        <dbReference type="ARBA" id="ARBA00023316"/>
    </source>
</evidence>
<evidence type="ECO:0000256" key="6">
    <source>
        <dbReference type="ARBA" id="ARBA00023295"/>
    </source>
</evidence>
<protein>
    <submittedName>
        <fullName evidence="10">Exopolygalacturonase</fullName>
    </submittedName>
</protein>
<dbReference type="InterPro" id="IPR012334">
    <property type="entry name" value="Pectin_lyas_fold"/>
</dbReference>
<organism evidence="10 11">
    <name type="scientific">Thalictrum thalictroides</name>
    <name type="common">Rue-anemone</name>
    <name type="synonym">Anemone thalictroides</name>
    <dbReference type="NCBI Taxonomy" id="46969"/>
    <lineage>
        <taxon>Eukaryota</taxon>
        <taxon>Viridiplantae</taxon>
        <taxon>Streptophyta</taxon>
        <taxon>Embryophyta</taxon>
        <taxon>Tracheophyta</taxon>
        <taxon>Spermatophyta</taxon>
        <taxon>Magnoliopsida</taxon>
        <taxon>Ranunculales</taxon>
        <taxon>Ranunculaceae</taxon>
        <taxon>Thalictroideae</taxon>
        <taxon>Thalictrum</taxon>
    </lineage>
</organism>
<reference evidence="10 11" key="1">
    <citation type="submission" date="2020-06" db="EMBL/GenBank/DDBJ databases">
        <title>Transcriptomic and genomic resources for Thalictrum thalictroides and T. hernandezii: Facilitating candidate gene discovery in an emerging model plant lineage.</title>
        <authorList>
            <person name="Arias T."/>
            <person name="Riano-Pachon D.M."/>
            <person name="Di Stilio V.S."/>
        </authorList>
    </citation>
    <scope>NUCLEOTIDE SEQUENCE [LARGE SCALE GENOMIC DNA]</scope>
    <source>
        <strain evidence="11">cv. WT478/WT964</strain>
        <tissue evidence="10">Leaves</tissue>
    </source>
</reference>
<evidence type="ECO:0000256" key="9">
    <source>
        <dbReference type="SAM" id="MobiDB-lite"/>
    </source>
</evidence>
<keyword evidence="6 8" id="KW-0326">Glycosidase</keyword>
<evidence type="ECO:0000256" key="4">
    <source>
        <dbReference type="ARBA" id="ARBA00022525"/>
    </source>
</evidence>
<dbReference type="EMBL" id="JABWDY010018483">
    <property type="protein sequence ID" value="KAF5194617.1"/>
    <property type="molecule type" value="Genomic_DNA"/>
</dbReference>
<evidence type="ECO:0000256" key="2">
    <source>
        <dbReference type="ARBA" id="ARBA00008834"/>
    </source>
</evidence>
<dbReference type="GO" id="GO:0005975">
    <property type="term" value="P:carbohydrate metabolic process"/>
    <property type="evidence" value="ECO:0007669"/>
    <property type="project" value="InterPro"/>
</dbReference>
<dbReference type="PANTHER" id="PTHR31375">
    <property type="match status" value="1"/>
</dbReference>
<comment type="similarity">
    <text evidence="2 8">Belongs to the glycosyl hydrolase 28 family.</text>
</comment>
<dbReference type="Proteomes" id="UP000554482">
    <property type="component" value="Unassembled WGS sequence"/>
</dbReference>
<dbReference type="InterPro" id="IPR000743">
    <property type="entry name" value="Glyco_hydro_28"/>
</dbReference>
<evidence type="ECO:0000256" key="1">
    <source>
        <dbReference type="ARBA" id="ARBA00004191"/>
    </source>
</evidence>
<dbReference type="OrthoDB" id="187139at2759"/>
<sequence length="108" mass="11429">AFESAWVEACSYSAGQSTFLVPTGDFFVGPVTFKGPCKTTPKVEIRGTLKAPTDLSAFHDIPTWIEFKDLSNLDITGSGTGVVDGQGESSWAHGQCENSGGKCKNNPV</sequence>
<keyword evidence="4" id="KW-0964">Secreted</keyword>
<dbReference type="InterPro" id="IPR011050">
    <property type="entry name" value="Pectin_lyase_fold/virulence"/>
</dbReference>
<comment type="subcellular location">
    <subcellularLocation>
        <location evidence="1">Secreted</location>
        <location evidence="1">Cell wall</location>
    </subcellularLocation>
</comment>
<proteinExistence type="inferred from homology"/>
<dbReference type="Gene3D" id="2.160.20.10">
    <property type="entry name" value="Single-stranded right-handed beta-helix, Pectin lyase-like"/>
    <property type="match status" value="1"/>
</dbReference>
<dbReference type="AlphaFoldDB" id="A0A7J6WCK9"/>
<dbReference type="GO" id="GO:0004650">
    <property type="term" value="F:polygalacturonase activity"/>
    <property type="evidence" value="ECO:0007669"/>
    <property type="project" value="InterPro"/>
</dbReference>
<feature type="non-terminal residue" evidence="10">
    <location>
        <position position="108"/>
    </location>
</feature>
<feature type="region of interest" description="Disordered" evidence="9">
    <location>
        <begin position="84"/>
        <end position="108"/>
    </location>
</feature>
<gene>
    <name evidence="10" type="ORF">FRX31_015796</name>
</gene>
<evidence type="ECO:0000313" key="10">
    <source>
        <dbReference type="EMBL" id="KAF5194617.1"/>
    </source>
</evidence>
<accession>A0A7J6WCK9</accession>
<dbReference type="SUPFAM" id="SSF51126">
    <property type="entry name" value="Pectin lyase-like"/>
    <property type="match status" value="1"/>
</dbReference>
<dbReference type="Pfam" id="PF00295">
    <property type="entry name" value="Glyco_hydro_28"/>
    <property type="match status" value="1"/>
</dbReference>
<keyword evidence="7" id="KW-0961">Cell wall biogenesis/degradation</keyword>
<keyword evidence="3" id="KW-0134">Cell wall</keyword>
<comment type="caution">
    <text evidence="10">The sequence shown here is derived from an EMBL/GenBank/DDBJ whole genome shotgun (WGS) entry which is preliminary data.</text>
</comment>
<evidence type="ECO:0000256" key="5">
    <source>
        <dbReference type="ARBA" id="ARBA00022801"/>
    </source>
</evidence>
<name>A0A7J6WCK9_THATH</name>
<keyword evidence="5 8" id="KW-0378">Hydrolase</keyword>
<evidence type="ECO:0000313" key="11">
    <source>
        <dbReference type="Proteomes" id="UP000554482"/>
    </source>
</evidence>
<evidence type="ECO:0000256" key="3">
    <source>
        <dbReference type="ARBA" id="ARBA00022512"/>
    </source>
</evidence>
<feature type="non-terminal residue" evidence="10">
    <location>
        <position position="1"/>
    </location>
</feature>
<keyword evidence="11" id="KW-1185">Reference proteome</keyword>
<dbReference type="GO" id="GO:0071555">
    <property type="term" value="P:cell wall organization"/>
    <property type="evidence" value="ECO:0007669"/>
    <property type="project" value="UniProtKB-KW"/>
</dbReference>
<evidence type="ECO:0000256" key="8">
    <source>
        <dbReference type="RuleBase" id="RU361169"/>
    </source>
</evidence>